<keyword evidence="1" id="KW-0472">Membrane</keyword>
<proteinExistence type="predicted"/>
<dbReference type="Proteomes" id="UP001299068">
    <property type="component" value="Unassembled WGS sequence"/>
</dbReference>
<sequence>MDIYKALKKEKKAIKRFYIYMGILALLLPTTLWLTDIKTKFFIFYVLILELLIILAVLKKRDYTKLEFKYKNNRLKFTSGLFSQTNTILCDTIAIVHTDGMEDYMKIILVSNAKVRNRRMKLISKGFLKRYPEVAELYDKIKRLDPDEIYYFQIVKKGGLKKYPFLDEVFKYCVKADYTEACIENIKIARGQTLS</sequence>
<keyword evidence="3" id="KW-1185">Reference proteome</keyword>
<protein>
    <submittedName>
        <fullName evidence="2">Uncharacterized protein</fullName>
    </submittedName>
</protein>
<keyword evidence="1" id="KW-0812">Transmembrane</keyword>
<reference evidence="2 3" key="1">
    <citation type="journal article" date="2021" name="Cell Host Microbe">
        <title>in vivo commensal control of Clostridioides difficile virulence.</title>
        <authorList>
            <person name="Girinathan B.P."/>
            <person name="Dibenedetto N."/>
            <person name="Worley J.N."/>
            <person name="Peltier J."/>
            <person name="Arrieta-Ortiz M.L."/>
            <person name="Rupa Christinal Immanuel S."/>
            <person name="Lavin R."/>
            <person name="Delaney M.L."/>
            <person name="Cummins C."/>
            <person name="Hoffmann M."/>
            <person name="Luo Y."/>
            <person name="Gonzalez-Escalona N."/>
            <person name="Allard M."/>
            <person name="Onderdonk A.B."/>
            <person name="Gerber G.K."/>
            <person name="Sonenshein A.L."/>
            <person name="Baliga N."/>
            <person name="Dupuy B."/>
            <person name="Bry L."/>
        </authorList>
    </citation>
    <scope>NUCLEOTIDE SEQUENCE [LARGE SCALE GENOMIC DNA]</scope>
    <source>
        <strain evidence="2 3">DSM 599</strain>
    </source>
</reference>
<comment type="caution">
    <text evidence="2">The sequence shown here is derived from an EMBL/GenBank/DDBJ whole genome shotgun (WGS) entry which is preliminary data.</text>
</comment>
<feature type="transmembrane region" description="Helical" evidence="1">
    <location>
        <begin position="41"/>
        <end position="58"/>
    </location>
</feature>
<evidence type="ECO:0000256" key="1">
    <source>
        <dbReference type="SAM" id="Phobius"/>
    </source>
</evidence>
<evidence type="ECO:0000313" key="2">
    <source>
        <dbReference type="EMBL" id="MBY0755730.1"/>
    </source>
</evidence>
<gene>
    <name evidence="2" type="ORF">K5V21_09680</name>
</gene>
<accession>A0ABS7KY40</accession>
<evidence type="ECO:0000313" key="3">
    <source>
        <dbReference type="Proteomes" id="UP001299068"/>
    </source>
</evidence>
<dbReference type="RefSeq" id="WP_204595491.1">
    <property type="nucleotide sequence ID" value="NZ_JAFBDA010000013.1"/>
</dbReference>
<feature type="transmembrane region" description="Helical" evidence="1">
    <location>
        <begin position="17"/>
        <end position="35"/>
    </location>
</feature>
<organism evidence="2 3">
    <name type="scientific">Clostridium sardiniense</name>
    <name type="common">Clostridium absonum</name>
    <dbReference type="NCBI Taxonomy" id="29369"/>
    <lineage>
        <taxon>Bacteria</taxon>
        <taxon>Bacillati</taxon>
        <taxon>Bacillota</taxon>
        <taxon>Clostridia</taxon>
        <taxon>Eubacteriales</taxon>
        <taxon>Clostridiaceae</taxon>
        <taxon>Clostridium</taxon>
    </lineage>
</organism>
<dbReference type="EMBL" id="JAIKTU010000007">
    <property type="protein sequence ID" value="MBY0755730.1"/>
    <property type="molecule type" value="Genomic_DNA"/>
</dbReference>
<keyword evidence="1" id="KW-1133">Transmembrane helix</keyword>
<name>A0ABS7KY40_CLOSR</name>